<evidence type="ECO:0000313" key="3">
    <source>
        <dbReference type="Proteomes" id="UP000680670"/>
    </source>
</evidence>
<proteinExistence type="predicted"/>
<comment type="caution">
    <text evidence="2">The sequence shown here is derived from an EMBL/GenBank/DDBJ whole genome shotgun (WGS) entry which is preliminary data.</text>
</comment>
<dbReference type="Proteomes" id="UP000680670">
    <property type="component" value="Unassembled WGS sequence"/>
</dbReference>
<feature type="region of interest" description="Disordered" evidence="1">
    <location>
        <begin position="1"/>
        <end position="20"/>
    </location>
</feature>
<organism evidence="2 3">
    <name type="scientific">Siminovitchia terrae</name>
    <name type="common">Bacillus terrae</name>
    <dbReference type="NCBI Taxonomy" id="1914933"/>
    <lineage>
        <taxon>Bacteria</taxon>
        <taxon>Bacillati</taxon>
        <taxon>Bacillota</taxon>
        <taxon>Bacilli</taxon>
        <taxon>Bacillales</taxon>
        <taxon>Bacillaceae</taxon>
        <taxon>Siminovitchia</taxon>
    </lineage>
</organism>
<evidence type="ECO:0000256" key="1">
    <source>
        <dbReference type="SAM" id="MobiDB-lite"/>
    </source>
</evidence>
<evidence type="ECO:0000313" key="2">
    <source>
        <dbReference type="EMBL" id="GIN97772.1"/>
    </source>
</evidence>
<gene>
    <name evidence="2" type="ORF">J6TS1_36420</name>
</gene>
<reference evidence="2 3" key="1">
    <citation type="submission" date="2021-03" db="EMBL/GenBank/DDBJ databases">
        <title>Antimicrobial resistance genes in bacteria isolated from Japanese honey, and their potential for conferring macrolide and lincosamide resistance in the American foulbrood pathogen Paenibacillus larvae.</title>
        <authorList>
            <person name="Okamoto M."/>
            <person name="Kumagai M."/>
            <person name="Kanamori H."/>
            <person name="Takamatsu D."/>
        </authorList>
    </citation>
    <scope>NUCLEOTIDE SEQUENCE [LARGE SCALE GENOMIC DNA]</scope>
    <source>
        <strain evidence="2 3">J6TS1</strain>
    </source>
</reference>
<accession>A0ABQ4L0H4</accession>
<name>A0ABQ4L0H4_SIMTE</name>
<dbReference type="EMBL" id="BORJ01000010">
    <property type="protein sequence ID" value="GIN97772.1"/>
    <property type="molecule type" value="Genomic_DNA"/>
</dbReference>
<feature type="compositionally biased region" description="Polar residues" evidence="1">
    <location>
        <begin position="8"/>
        <end position="17"/>
    </location>
</feature>
<keyword evidence="3" id="KW-1185">Reference proteome</keyword>
<protein>
    <submittedName>
        <fullName evidence="2">Uncharacterized protein</fullName>
    </submittedName>
</protein>
<sequence length="145" mass="17621">MGWLRSPYESSKVTPLQQEKAKRTEKTINLTITVIANFYDYLYRNEQVQNDMMEKLMKQVFTGGNSRYKSFLHHVNKDKPSNIYIALFQFTDKREEWEKDKWDVRILHDKYGIDYNKSKHDYFLDFSKIDDKVREQVKKYCKLTK</sequence>